<evidence type="ECO:0000256" key="7">
    <source>
        <dbReference type="SAM" id="MobiDB-lite"/>
    </source>
</evidence>
<evidence type="ECO:0000256" key="4">
    <source>
        <dbReference type="ARBA" id="ARBA00023054"/>
    </source>
</evidence>
<proteinExistence type="inferred from homology"/>
<comment type="similarity">
    <text evidence="2">Belongs to the NEMF family.</text>
</comment>
<evidence type="ECO:0000256" key="5">
    <source>
        <dbReference type="ARBA" id="ARBA00070414"/>
    </source>
</evidence>
<dbReference type="AlphaFoldDB" id="A0A1L7XDG6"/>
<dbReference type="Gene3D" id="2.30.310.10">
    <property type="entry name" value="ibrinogen binding protein from staphylococcus aureus domain"/>
    <property type="match status" value="1"/>
</dbReference>
<dbReference type="InterPro" id="IPR008532">
    <property type="entry name" value="NFACT_RNA-bd"/>
</dbReference>
<evidence type="ECO:0000256" key="1">
    <source>
        <dbReference type="ARBA" id="ARBA00004496"/>
    </source>
</evidence>
<dbReference type="Pfam" id="PF05670">
    <property type="entry name" value="NFACT-R_1"/>
    <property type="match status" value="1"/>
</dbReference>
<gene>
    <name evidence="10" type="ORF">PAC_12904</name>
</gene>
<feature type="domain" description="NFACT protein C-terminal" evidence="9">
    <location>
        <begin position="932"/>
        <end position="1039"/>
    </location>
</feature>
<dbReference type="OrthoDB" id="207084at2759"/>
<name>A0A1L7XDG6_9HELO</name>
<feature type="compositionally biased region" description="Basic residues" evidence="7">
    <location>
        <begin position="839"/>
        <end position="851"/>
    </location>
</feature>
<dbReference type="InterPro" id="IPR021846">
    <property type="entry name" value="NFACT-C"/>
</dbReference>
<evidence type="ECO:0000313" key="11">
    <source>
        <dbReference type="Proteomes" id="UP000184330"/>
    </source>
</evidence>
<evidence type="ECO:0000259" key="9">
    <source>
        <dbReference type="Pfam" id="PF11923"/>
    </source>
</evidence>
<feature type="region of interest" description="Disordered" evidence="7">
    <location>
        <begin position="1043"/>
        <end position="1066"/>
    </location>
</feature>
<feature type="domain" description="NFACT RNA-binding" evidence="8">
    <location>
        <begin position="548"/>
        <end position="661"/>
    </location>
</feature>
<dbReference type="GO" id="GO:0000049">
    <property type="term" value="F:tRNA binding"/>
    <property type="evidence" value="ECO:0007669"/>
    <property type="project" value="TreeGrafter"/>
</dbReference>
<evidence type="ECO:0000256" key="2">
    <source>
        <dbReference type="ARBA" id="ARBA00008318"/>
    </source>
</evidence>
<feature type="compositionally biased region" description="Acidic residues" evidence="7">
    <location>
        <begin position="441"/>
        <end position="463"/>
    </location>
</feature>
<dbReference type="STRING" id="576137.A0A1L7XDG6"/>
<comment type="subcellular location">
    <subcellularLocation>
        <location evidence="1">Cytoplasm</location>
    </subcellularLocation>
</comment>
<feature type="coiled-coil region" evidence="6">
    <location>
        <begin position="886"/>
        <end position="913"/>
    </location>
</feature>
<evidence type="ECO:0000259" key="8">
    <source>
        <dbReference type="Pfam" id="PF05670"/>
    </source>
</evidence>
<dbReference type="GO" id="GO:0072344">
    <property type="term" value="P:rescue of stalled ribosome"/>
    <property type="evidence" value="ECO:0007669"/>
    <property type="project" value="TreeGrafter"/>
</dbReference>
<organism evidence="10 11">
    <name type="scientific">Phialocephala subalpina</name>
    <dbReference type="NCBI Taxonomy" id="576137"/>
    <lineage>
        <taxon>Eukaryota</taxon>
        <taxon>Fungi</taxon>
        <taxon>Dikarya</taxon>
        <taxon>Ascomycota</taxon>
        <taxon>Pezizomycotina</taxon>
        <taxon>Leotiomycetes</taxon>
        <taxon>Helotiales</taxon>
        <taxon>Mollisiaceae</taxon>
        <taxon>Phialocephala</taxon>
        <taxon>Phialocephala fortinii species complex</taxon>
    </lineage>
</organism>
<keyword evidence="4 6" id="KW-0175">Coiled coil</keyword>
<dbReference type="Pfam" id="PF11923">
    <property type="entry name" value="NFACT-C"/>
    <property type="match status" value="1"/>
</dbReference>
<feature type="compositionally biased region" description="Basic and acidic residues" evidence="7">
    <location>
        <begin position="763"/>
        <end position="781"/>
    </location>
</feature>
<feature type="region of interest" description="Disordered" evidence="7">
    <location>
        <begin position="697"/>
        <end position="860"/>
    </location>
</feature>
<dbReference type="Proteomes" id="UP000184330">
    <property type="component" value="Unassembled WGS sequence"/>
</dbReference>
<accession>A0A1L7XDG6</accession>
<dbReference type="PANTHER" id="PTHR15239:SF6">
    <property type="entry name" value="RIBOSOME QUALITY CONTROL COMPLEX SUBUNIT NEMF"/>
    <property type="match status" value="1"/>
</dbReference>
<evidence type="ECO:0000256" key="6">
    <source>
        <dbReference type="SAM" id="Coils"/>
    </source>
</evidence>
<dbReference type="GO" id="GO:0043023">
    <property type="term" value="F:ribosomal large subunit binding"/>
    <property type="evidence" value="ECO:0007669"/>
    <property type="project" value="TreeGrafter"/>
</dbReference>
<dbReference type="InterPro" id="IPR051608">
    <property type="entry name" value="RQC_Subunit_NEMF"/>
</dbReference>
<dbReference type="PANTHER" id="PTHR15239">
    <property type="entry name" value="NUCLEAR EXPORT MEDIATOR FACTOR NEMF"/>
    <property type="match status" value="1"/>
</dbReference>
<dbReference type="GO" id="GO:1990116">
    <property type="term" value="P:ribosome-associated ubiquitin-dependent protein catabolic process"/>
    <property type="evidence" value="ECO:0007669"/>
    <property type="project" value="TreeGrafter"/>
</dbReference>
<dbReference type="GO" id="GO:1990112">
    <property type="term" value="C:RQC complex"/>
    <property type="evidence" value="ECO:0007669"/>
    <property type="project" value="TreeGrafter"/>
</dbReference>
<reference evidence="10 11" key="1">
    <citation type="submission" date="2016-03" db="EMBL/GenBank/DDBJ databases">
        <authorList>
            <person name="Ploux O."/>
        </authorList>
    </citation>
    <scope>NUCLEOTIDE SEQUENCE [LARGE SCALE GENOMIC DNA]</scope>
    <source>
        <strain evidence="10 11">UAMH 11012</strain>
    </source>
</reference>
<dbReference type="GO" id="GO:0005737">
    <property type="term" value="C:cytoplasm"/>
    <property type="evidence" value="ECO:0007669"/>
    <property type="project" value="UniProtKB-SubCell"/>
</dbReference>
<dbReference type="FunFam" id="2.30.310.10:FF:000003">
    <property type="entry name" value="Zinc knuckle domain containing protein"/>
    <property type="match status" value="1"/>
</dbReference>
<feature type="compositionally biased region" description="Low complexity" evidence="7">
    <location>
        <begin position="816"/>
        <end position="825"/>
    </location>
</feature>
<dbReference type="Pfam" id="PF05833">
    <property type="entry name" value="NFACT_N"/>
    <property type="match status" value="1"/>
</dbReference>
<dbReference type="EMBL" id="FJOG01000022">
    <property type="protein sequence ID" value="CZR63007.1"/>
    <property type="molecule type" value="Genomic_DNA"/>
</dbReference>
<keyword evidence="11" id="KW-1185">Reference proteome</keyword>
<feature type="compositionally biased region" description="Acidic residues" evidence="7">
    <location>
        <begin position="721"/>
        <end position="740"/>
    </location>
</feature>
<protein>
    <recommendedName>
        <fullName evidence="5">Ribosome quality control complex subunit 2</fullName>
    </recommendedName>
</protein>
<evidence type="ECO:0000256" key="3">
    <source>
        <dbReference type="ARBA" id="ARBA00022490"/>
    </source>
</evidence>
<feature type="region of interest" description="Disordered" evidence="7">
    <location>
        <begin position="441"/>
        <end position="472"/>
    </location>
</feature>
<evidence type="ECO:0000313" key="10">
    <source>
        <dbReference type="EMBL" id="CZR63007.1"/>
    </source>
</evidence>
<sequence length="1066" mass="118590">MKQRFSSIDVKVIAHELSNALVTLRVSNIYDLSSKIFLVKFAKPENKQQIIIDSGFRCHLTEFSRATAAAPSVFVQRLRKVLKTRRVTAVSQVGTDRIIEFDFSDGQYKLFLEFYASGNIILTDKDLNILALLRIVAEGDGQEEQRVGLKYSLDNRQNYGGIPPLTKERLRDGLQKAVDRGEGSLVAGKKAKKKADELRRALAVSITEYPPMLVDHAMRVTKFDSTLKPADVLQNEGLLDHLMRSLQEAQRVVQEITSSEVAKGYIIAKKKDGYDEAKATPGQESRKFVLYEDFHPFRPMQFEGDLTITFLEFEGFNKTVDEFFSSIEGQRLESRLEERELTAKRKIEAAKQDQEKRLGGLRQVQELHIRKAEALTANAEWVQEAIDSVNGLLAQGMDWVEISKLIEREQKRKNPVAELIKLPLKLQEKTITLLLDEEAFGEEEENSAYETDSDASDLEDEDSKPEPKQKKEDKRLTIDINITLSPWANATEYYDQKRSAADKEQKTLQSSTIALKSQAAKIAEDLKKGLKQEKAILRPVRKLLWFEKFIWFISSDGYLVLGGKDAQQNEMLYKKYLKKGDVYVHADLHGAATIVIKNNPKTPDSPIPPSTLSQAGTLAVSCSSAWDSKAGMSAWWVNADQVSKSAPTGEFLPTGSFMVRGKKNFLPPAVLLLGFGVIFQISEESKARHVKHRLVEDVTSESGDGEKAQSVAGDDHAAQNVDDDEGSIAEDHESEDEKEDEQPRANALQTQNASDEPEEPTEELPKLDIDETSATHERAETSDATPAVEDAQQEEAAEEHQASEPESDNETNADSTQPPTGTQTPSIAGTTKKGPAPLKRGKKGKAKKMATKYKNQDEEDRLAAQQLIGAAAGREKAEADAKAKIAREAELAFQKERRRAQHLRTQKETAEHEEIRKLMLEEGQEVLEEGEEEKMGAFESLVGMPMKGDEILEAIPICGPWAAMGQYKYKAKLQPGAQKKGKAVKEILGRWVGDMSVKGKVDEKAEDSERMWPREVELLKGWKLEEVNGVVPVKSVRVMMAGGAAGASKGQQKGKGGSGKGSKKGR</sequence>
<keyword evidence="3" id="KW-0963">Cytoplasm</keyword>